<keyword evidence="3" id="KW-1185">Reference proteome</keyword>
<feature type="region of interest" description="Disordered" evidence="1">
    <location>
        <begin position="170"/>
        <end position="190"/>
    </location>
</feature>
<feature type="region of interest" description="Disordered" evidence="1">
    <location>
        <begin position="1"/>
        <end position="73"/>
    </location>
</feature>
<dbReference type="EMBL" id="JAKROA010000007">
    <property type="protein sequence ID" value="KAL5105688.1"/>
    <property type="molecule type" value="Genomic_DNA"/>
</dbReference>
<proteinExistence type="predicted"/>
<evidence type="ECO:0000256" key="1">
    <source>
        <dbReference type="SAM" id="MobiDB-lite"/>
    </source>
</evidence>
<reference evidence="2 3" key="1">
    <citation type="journal article" date="2022" name="Front. Cell. Infect. Microbiol.">
        <title>The Genomes of Two Strains of Taenia crassiceps the Animal Model for the Study of Human Cysticercosis.</title>
        <authorList>
            <person name="Bobes R.J."/>
            <person name="Estrada K."/>
            <person name="Rios-Valencia D.G."/>
            <person name="Calderon-Gallegos A."/>
            <person name="de la Torre P."/>
            <person name="Carrero J.C."/>
            <person name="Sanchez-Flores A."/>
            <person name="Laclette J.P."/>
        </authorList>
    </citation>
    <scope>NUCLEOTIDE SEQUENCE [LARGE SCALE GENOMIC DNA]</scope>
    <source>
        <strain evidence="2">WFUcys</strain>
    </source>
</reference>
<name>A0ABR4Q823_9CEST</name>
<evidence type="ECO:0000313" key="2">
    <source>
        <dbReference type="EMBL" id="KAL5105688.1"/>
    </source>
</evidence>
<protein>
    <submittedName>
        <fullName evidence="2">Uncharacterized protein</fullName>
    </submittedName>
</protein>
<organism evidence="2 3">
    <name type="scientific">Taenia crassiceps</name>
    <dbReference type="NCBI Taxonomy" id="6207"/>
    <lineage>
        <taxon>Eukaryota</taxon>
        <taxon>Metazoa</taxon>
        <taxon>Spiralia</taxon>
        <taxon>Lophotrochozoa</taxon>
        <taxon>Platyhelminthes</taxon>
        <taxon>Cestoda</taxon>
        <taxon>Eucestoda</taxon>
        <taxon>Cyclophyllidea</taxon>
        <taxon>Taeniidae</taxon>
        <taxon>Taenia</taxon>
    </lineage>
</organism>
<feature type="compositionally biased region" description="Basic and acidic residues" evidence="1">
    <location>
        <begin position="171"/>
        <end position="184"/>
    </location>
</feature>
<accession>A0ABR4Q823</accession>
<comment type="caution">
    <text evidence="2">The sequence shown here is derived from an EMBL/GenBank/DDBJ whole genome shotgun (WGS) entry which is preliminary data.</text>
</comment>
<dbReference type="Proteomes" id="UP001651158">
    <property type="component" value="Unassembled WGS sequence"/>
</dbReference>
<evidence type="ECO:0000313" key="3">
    <source>
        <dbReference type="Proteomes" id="UP001651158"/>
    </source>
</evidence>
<feature type="compositionally biased region" description="Polar residues" evidence="1">
    <location>
        <begin position="26"/>
        <end position="43"/>
    </location>
</feature>
<gene>
    <name evidence="2" type="ORF">TcWFU_002118</name>
</gene>
<sequence length="190" mass="21214">MPSVGDDLNRTYDLEESMFADETTKPPFTSLGSPQMSEEQVQLASIVEDQTRKSPKVSRSFAPPFPVSPSPLSNMAKIRAKSPWSDHVAARKRLLGKWLSSQGSKRTIPPPFPVTSTLSQELRLMMRESHTETETKQDLGSNCATTSVCRTPTPWGKYLRKEGLKSCQSSHAERLTQRRNREDEQASCSG</sequence>